<dbReference type="AlphaFoldDB" id="A0A699JTN6"/>
<reference evidence="1" key="1">
    <citation type="journal article" date="2019" name="Sci. Rep.">
        <title>Draft genome of Tanacetum cinerariifolium, the natural source of mosquito coil.</title>
        <authorList>
            <person name="Yamashiro T."/>
            <person name="Shiraishi A."/>
            <person name="Satake H."/>
            <person name="Nakayama K."/>
        </authorList>
    </citation>
    <scope>NUCLEOTIDE SEQUENCE</scope>
</reference>
<organism evidence="1">
    <name type="scientific">Tanacetum cinerariifolium</name>
    <name type="common">Dalmatian daisy</name>
    <name type="synonym">Chrysanthemum cinerariifolium</name>
    <dbReference type="NCBI Taxonomy" id="118510"/>
    <lineage>
        <taxon>Eukaryota</taxon>
        <taxon>Viridiplantae</taxon>
        <taxon>Streptophyta</taxon>
        <taxon>Embryophyta</taxon>
        <taxon>Tracheophyta</taxon>
        <taxon>Spermatophyta</taxon>
        <taxon>Magnoliopsida</taxon>
        <taxon>eudicotyledons</taxon>
        <taxon>Gunneridae</taxon>
        <taxon>Pentapetalae</taxon>
        <taxon>asterids</taxon>
        <taxon>campanulids</taxon>
        <taxon>Asterales</taxon>
        <taxon>Asteraceae</taxon>
        <taxon>Asteroideae</taxon>
        <taxon>Anthemideae</taxon>
        <taxon>Anthemidinae</taxon>
        <taxon>Tanacetum</taxon>
    </lineage>
</organism>
<accession>A0A699JTN6</accession>
<comment type="caution">
    <text evidence="1">The sequence shown here is derived from an EMBL/GenBank/DDBJ whole genome shotgun (WGS) entry which is preliminary data.</text>
</comment>
<dbReference type="EMBL" id="BKCJ010446927">
    <property type="protein sequence ID" value="GFA56700.1"/>
    <property type="molecule type" value="Genomic_DNA"/>
</dbReference>
<protein>
    <submittedName>
        <fullName evidence="1">Uncharacterized protein</fullName>
    </submittedName>
</protein>
<name>A0A699JTN6_TANCI</name>
<evidence type="ECO:0000313" key="1">
    <source>
        <dbReference type="EMBL" id="GFA56700.1"/>
    </source>
</evidence>
<feature type="non-terminal residue" evidence="1">
    <location>
        <position position="1"/>
    </location>
</feature>
<proteinExistence type="predicted"/>
<sequence>HFGAQIKSLRKSTDLTSNTLYYSRPLRRIQDVDELIDQCLTLKNTTYPNQRYAVYNTLVNEEEQAGFTQYVVSIKKIRRIRAYTSQITTKD</sequence>
<gene>
    <name evidence="1" type="ORF">Tci_628672</name>
</gene>